<keyword evidence="2" id="KW-0472">Membrane</keyword>
<feature type="transmembrane region" description="Helical" evidence="2">
    <location>
        <begin position="6"/>
        <end position="27"/>
    </location>
</feature>
<comment type="caution">
    <text evidence="3">The sequence shown here is derived from an EMBL/GenBank/DDBJ whole genome shotgun (WGS) entry which is preliminary data.</text>
</comment>
<evidence type="ECO:0000313" key="3">
    <source>
        <dbReference type="EMBL" id="RIJ30049.1"/>
    </source>
</evidence>
<sequence length="85" mass="10050">MDPEFIVAIVAVVSLFIVFPAMVFHYITLWRKQNSLEPDDERMLEDLWRSAKAMERRIETLEKLTDTQPDDEIPAPRRPRSSFDQ</sequence>
<dbReference type="Pfam" id="PF06667">
    <property type="entry name" value="PspB"/>
    <property type="match status" value="1"/>
</dbReference>
<dbReference type="Proteomes" id="UP000266385">
    <property type="component" value="Unassembled WGS sequence"/>
</dbReference>
<name>A0A399RJY1_9PROT</name>
<keyword evidence="2" id="KW-0812">Transmembrane</keyword>
<dbReference type="NCBIfam" id="TIGR02976">
    <property type="entry name" value="phageshock_pspB"/>
    <property type="match status" value="1"/>
</dbReference>
<keyword evidence="4" id="KW-1185">Reference proteome</keyword>
<dbReference type="EMBL" id="QWFX01000006">
    <property type="protein sequence ID" value="RIJ30049.1"/>
    <property type="molecule type" value="Genomic_DNA"/>
</dbReference>
<dbReference type="RefSeq" id="WP_119375368.1">
    <property type="nucleotide sequence ID" value="NZ_QWFX01000006.1"/>
</dbReference>
<gene>
    <name evidence="3" type="primary">pspB</name>
    <name evidence="3" type="ORF">D1223_05180</name>
</gene>
<feature type="region of interest" description="Disordered" evidence="1">
    <location>
        <begin position="61"/>
        <end position="85"/>
    </location>
</feature>
<evidence type="ECO:0000256" key="1">
    <source>
        <dbReference type="SAM" id="MobiDB-lite"/>
    </source>
</evidence>
<keyword evidence="2" id="KW-1133">Transmembrane helix</keyword>
<evidence type="ECO:0000256" key="2">
    <source>
        <dbReference type="SAM" id="Phobius"/>
    </source>
</evidence>
<proteinExistence type="predicted"/>
<dbReference type="OrthoDB" id="7365677at2"/>
<dbReference type="InterPro" id="IPR009554">
    <property type="entry name" value="Phageshock_PspB"/>
</dbReference>
<organism evidence="3 4">
    <name type="scientific">Henriciella mobilis</name>
    <dbReference type="NCBI Taxonomy" id="2305467"/>
    <lineage>
        <taxon>Bacteria</taxon>
        <taxon>Pseudomonadati</taxon>
        <taxon>Pseudomonadota</taxon>
        <taxon>Alphaproteobacteria</taxon>
        <taxon>Hyphomonadales</taxon>
        <taxon>Hyphomonadaceae</taxon>
        <taxon>Henriciella</taxon>
    </lineage>
</organism>
<evidence type="ECO:0000313" key="4">
    <source>
        <dbReference type="Proteomes" id="UP000266385"/>
    </source>
</evidence>
<dbReference type="GO" id="GO:0009271">
    <property type="term" value="P:phage shock"/>
    <property type="evidence" value="ECO:0007669"/>
    <property type="project" value="InterPro"/>
</dbReference>
<protein>
    <submittedName>
        <fullName evidence="3">Envelope stress response membrane protein PspB</fullName>
    </submittedName>
</protein>
<dbReference type="GO" id="GO:0006355">
    <property type="term" value="P:regulation of DNA-templated transcription"/>
    <property type="evidence" value="ECO:0007669"/>
    <property type="project" value="InterPro"/>
</dbReference>
<dbReference type="AlphaFoldDB" id="A0A399RJY1"/>
<accession>A0A399RJY1</accession>
<reference evidence="3 4" key="1">
    <citation type="submission" date="2018-08" db="EMBL/GenBank/DDBJ databases">
        <title>Henriciella mobilis sp. nov., isolated from seawater.</title>
        <authorList>
            <person name="Cheng H."/>
            <person name="Wu Y.-H."/>
            <person name="Xu X.-W."/>
            <person name="Guo L.-L."/>
        </authorList>
    </citation>
    <scope>NUCLEOTIDE SEQUENCE [LARGE SCALE GENOMIC DNA]</scope>
    <source>
        <strain evidence="3 4">JN25</strain>
    </source>
</reference>